<keyword evidence="9" id="KW-1185">Reference proteome</keyword>
<sequence>MKAAVARAAFAAFGAVTVVHLGALLAGAGTVAHVTKPALMPLLALYAVLSGGPRLLAAALLLGCAGDTLLLADGGTLFLLGMGGFAAGHVCYLLLFARHGSRPRHPYRVAVPYAAAWIAVLVLLWPGLDAGMRLPVAVYSLLLTATGLCATSTGLPGVAGGLLFLLSDTLLAGRMAGWPQAPAPQFWVMATYVPAQCLLALAVLAAAAGRTEPGNTGGTGAMPPGPSRSRARTRTRTRHADVTS</sequence>
<protein>
    <recommendedName>
        <fullName evidence="10">Lysoplasmalogenase</fullName>
    </recommendedName>
</protein>
<evidence type="ECO:0000256" key="7">
    <source>
        <dbReference type="SAM" id="Phobius"/>
    </source>
</evidence>
<dbReference type="AlphaFoldDB" id="A0A919B9I7"/>
<feature type="transmembrane region" description="Helical" evidence="7">
    <location>
        <begin position="77"/>
        <end position="97"/>
    </location>
</feature>
<accession>A0A919B9I7</accession>
<dbReference type="EMBL" id="BNBD01000022">
    <property type="protein sequence ID" value="GHF72258.1"/>
    <property type="molecule type" value="Genomic_DNA"/>
</dbReference>
<evidence type="ECO:0000256" key="2">
    <source>
        <dbReference type="ARBA" id="ARBA00007375"/>
    </source>
</evidence>
<keyword evidence="4 7" id="KW-1133">Transmembrane helix</keyword>
<comment type="subcellular location">
    <subcellularLocation>
        <location evidence="1">Membrane</location>
        <topology evidence="1">Multi-pass membrane protein</topology>
    </subcellularLocation>
</comment>
<comment type="caution">
    <text evidence="8">The sequence shown here is derived from an EMBL/GenBank/DDBJ whole genome shotgun (WGS) entry which is preliminary data.</text>
</comment>
<evidence type="ECO:0008006" key="10">
    <source>
        <dbReference type="Google" id="ProtNLM"/>
    </source>
</evidence>
<name>A0A919B9I7_9ACTN</name>
<dbReference type="GO" id="GO:0016787">
    <property type="term" value="F:hydrolase activity"/>
    <property type="evidence" value="ECO:0007669"/>
    <property type="project" value="TreeGrafter"/>
</dbReference>
<dbReference type="Pfam" id="PF07947">
    <property type="entry name" value="YhhN"/>
    <property type="match status" value="1"/>
</dbReference>
<feature type="region of interest" description="Disordered" evidence="6">
    <location>
        <begin position="212"/>
        <end position="244"/>
    </location>
</feature>
<feature type="transmembrane region" description="Helical" evidence="7">
    <location>
        <begin position="140"/>
        <end position="166"/>
    </location>
</feature>
<dbReference type="RefSeq" id="WP_190133096.1">
    <property type="nucleotide sequence ID" value="NZ_BNBD01000022.1"/>
</dbReference>
<organism evidence="8 9">
    <name type="scientific">Streptomyces mashuensis</name>
    <dbReference type="NCBI Taxonomy" id="33904"/>
    <lineage>
        <taxon>Bacteria</taxon>
        <taxon>Bacillati</taxon>
        <taxon>Actinomycetota</taxon>
        <taxon>Actinomycetes</taxon>
        <taxon>Kitasatosporales</taxon>
        <taxon>Streptomycetaceae</taxon>
        <taxon>Streptomyces</taxon>
    </lineage>
</organism>
<evidence type="ECO:0000256" key="5">
    <source>
        <dbReference type="ARBA" id="ARBA00023136"/>
    </source>
</evidence>
<gene>
    <name evidence="8" type="ORF">GCM10010218_61940</name>
</gene>
<dbReference type="PANTHER" id="PTHR31885">
    <property type="entry name" value="GH04784P"/>
    <property type="match status" value="1"/>
</dbReference>
<proteinExistence type="inferred from homology"/>
<reference evidence="8" key="1">
    <citation type="journal article" date="2014" name="Int. J. Syst. Evol. Microbiol.">
        <title>Complete genome sequence of Corynebacterium casei LMG S-19264T (=DSM 44701T), isolated from a smear-ripened cheese.</title>
        <authorList>
            <consortium name="US DOE Joint Genome Institute (JGI-PGF)"/>
            <person name="Walter F."/>
            <person name="Albersmeier A."/>
            <person name="Kalinowski J."/>
            <person name="Ruckert C."/>
        </authorList>
    </citation>
    <scope>NUCLEOTIDE SEQUENCE</scope>
    <source>
        <strain evidence="8">JCM 4059</strain>
    </source>
</reference>
<reference evidence="8" key="2">
    <citation type="submission" date="2020-09" db="EMBL/GenBank/DDBJ databases">
        <authorList>
            <person name="Sun Q."/>
            <person name="Ohkuma M."/>
        </authorList>
    </citation>
    <scope>NUCLEOTIDE SEQUENCE</scope>
    <source>
        <strain evidence="8">JCM 4059</strain>
    </source>
</reference>
<dbReference type="PANTHER" id="PTHR31885:SF6">
    <property type="entry name" value="GH04784P"/>
    <property type="match status" value="1"/>
</dbReference>
<evidence type="ECO:0000256" key="3">
    <source>
        <dbReference type="ARBA" id="ARBA00022692"/>
    </source>
</evidence>
<evidence type="ECO:0000256" key="1">
    <source>
        <dbReference type="ARBA" id="ARBA00004141"/>
    </source>
</evidence>
<dbReference type="GO" id="GO:0016020">
    <property type="term" value="C:membrane"/>
    <property type="evidence" value="ECO:0007669"/>
    <property type="project" value="UniProtKB-SubCell"/>
</dbReference>
<feature type="transmembrane region" description="Helical" evidence="7">
    <location>
        <begin position="186"/>
        <end position="207"/>
    </location>
</feature>
<dbReference type="Proteomes" id="UP000638313">
    <property type="component" value="Unassembled WGS sequence"/>
</dbReference>
<keyword evidence="3 7" id="KW-0812">Transmembrane</keyword>
<keyword evidence="5 7" id="KW-0472">Membrane</keyword>
<feature type="transmembrane region" description="Helical" evidence="7">
    <location>
        <begin position="43"/>
        <end position="65"/>
    </location>
</feature>
<evidence type="ECO:0000256" key="4">
    <source>
        <dbReference type="ARBA" id="ARBA00022989"/>
    </source>
</evidence>
<feature type="transmembrane region" description="Helical" evidence="7">
    <location>
        <begin position="109"/>
        <end position="128"/>
    </location>
</feature>
<dbReference type="InterPro" id="IPR012506">
    <property type="entry name" value="TMEM86B-like"/>
</dbReference>
<evidence type="ECO:0000313" key="8">
    <source>
        <dbReference type="EMBL" id="GHF72258.1"/>
    </source>
</evidence>
<evidence type="ECO:0000256" key="6">
    <source>
        <dbReference type="SAM" id="MobiDB-lite"/>
    </source>
</evidence>
<comment type="similarity">
    <text evidence="2">Belongs to the TMEM86 family.</text>
</comment>
<evidence type="ECO:0000313" key="9">
    <source>
        <dbReference type="Proteomes" id="UP000638313"/>
    </source>
</evidence>